<evidence type="ECO:0000256" key="2">
    <source>
        <dbReference type="ARBA" id="ARBA00022723"/>
    </source>
</evidence>
<keyword evidence="3" id="KW-0539">Nucleus</keyword>
<dbReference type="EMBL" id="MU251543">
    <property type="protein sequence ID" value="KAG9232543.1"/>
    <property type="molecule type" value="Genomic_DNA"/>
</dbReference>
<protein>
    <submittedName>
        <fullName evidence="6">Fungal-specific transcription factor domain-containing protein</fullName>
    </submittedName>
</protein>
<keyword evidence="2" id="KW-0479">Metal-binding</keyword>
<keyword evidence="7" id="KW-1185">Reference proteome</keyword>
<comment type="caution">
    <text evidence="6">The sequence shown here is derived from an EMBL/GenBank/DDBJ whole genome shotgun (WGS) entry which is preliminary data.</text>
</comment>
<dbReference type="Pfam" id="PF04082">
    <property type="entry name" value="Fungal_trans"/>
    <property type="match status" value="1"/>
</dbReference>
<proteinExistence type="predicted"/>
<dbReference type="InterPro" id="IPR007219">
    <property type="entry name" value="XnlR_reg_dom"/>
</dbReference>
<dbReference type="SMART" id="SM00066">
    <property type="entry name" value="GAL4"/>
    <property type="match status" value="1"/>
</dbReference>
<dbReference type="PROSITE" id="PS00463">
    <property type="entry name" value="ZN2_CY6_FUNGAL_1"/>
    <property type="match status" value="1"/>
</dbReference>
<evidence type="ECO:0000259" key="5">
    <source>
        <dbReference type="PROSITE" id="PS50048"/>
    </source>
</evidence>
<evidence type="ECO:0000313" key="6">
    <source>
        <dbReference type="EMBL" id="KAG9232543.1"/>
    </source>
</evidence>
<reference evidence="6" key="1">
    <citation type="journal article" date="2021" name="IMA Fungus">
        <title>Genomic characterization of three marine fungi, including Emericellopsis atlantica sp. nov. with signatures of a generalist lifestyle and marine biomass degradation.</title>
        <authorList>
            <person name="Hagestad O.C."/>
            <person name="Hou L."/>
            <person name="Andersen J.H."/>
            <person name="Hansen E.H."/>
            <person name="Altermark B."/>
            <person name="Li C."/>
            <person name="Kuhnert E."/>
            <person name="Cox R.J."/>
            <person name="Crous P.W."/>
            <person name="Spatafora J.W."/>
            <person name="Lail K."/>
            <person name="Amirebrahimi M."/>
            <person name="Lipzen A."/>
            <person name="Pangilinan J."/>
            <person name="Andreopoulos W."/>
            <person name="Hayes R.D."/>
            <person name="Ng V."/>
            <person name="Grigoriev I.V."/>
            <person name="Jackson S.A."/>
            <person name="Sutton T.D.S."/>
            <person name="Dobson A.D.W."/>
            <person name="Rama T."/>
        </authorList>
    </citation>
    <scope>NUCLEOTIDE SEQUENCE</scope>
    <source>
        <strain evidence="6">TRa018bII</strain>
    </source>
</reference>
<dbReference type="PROSITE" id="PS50048">
    <property type="entry name" value="ZN2_CY6_FUNGAL_2"/>
    <property type="match status" value="1"/>
</dbReference>
<feature type="compositionally biased region" description="Polar residues" evidence="4">
    <location>
        <begin position="711"/>
        <end position="729"/>
    </location>
</feature>
<dbReference type="CDD" id="cd12148">
    <property type="entry name" value="fungal_TF_MHR"/>
    <property type="match status" value="1"/>
</dbReference>
<dbReference type="AlphaFoldDB" id="A0A9P8C3G4"/>
<dbReference type="GO" id="GO:0005634">
    <property type="term" value="C:nucleus"/>
    <property type="evidence" value="ECO:0007669"/>
    <property type="project" value="UniProtKB-SubCell"/>
</dbReference>
<dbReference type="PANTHER" id="PTHR31001:SF49">
    <property type="entry name" value="ZN(II)2CYS6 TRANSCRIPTION FACTOR (EUROFUNG)"/>
    <property type="match status" value="1"/>
</dbReference>
<dbReference type="Gene3D" id="4.10.240.10">
    <property type="entry name" value="Zn(2)-C6 fungal-type DNA-binding domain"/>
    <property type="match status" value="1"/>
</dbReference>
<dbReference type="PANTHER" id="PTHR31001">
    <property type="entry name" value="UNCHARACTERIZED TRANSCRIPTIONAL REGULATORY PROTEIN"/>
    <property type="match status" value="1"/>
</dbReference>
<accession>A0A9P8C3G4</accession>
<dbReference type="SMART" id="SM00906">
    <property type="entry name" value="Fungal_trans"/>
    <property type="match status" value="1"/>
</dbReference>
<feature type="region of interest" description="Disordered" evidence="4">
    <location>
        <begin position="1"/>
        <end position="38"/>
    </location>
</feature>
<dbReference type="InterPro" id="IPR036864">
    <property type="entry name" value="Zn2-C6_fun-type_DNA-bd_sf"/>
</dbReference>
<sequence>MSTSTVSPPVDSPPSNTEDSEKTSEASTKGPVKPSRQRFKPQLSCTLCRSRKLKCDRNSPCQNCVKRDLSATCTYIHAGIRRDKASAVQKPANGGHKDVQSQISHLEELVVSLMNRSGNATNSGKDDESRDQANALCRTPISALEEWTDNSGVKQATDSFGSFNIDDDQTNYVGTAHWAAILDNIACLKDTLGNASPQTEEKTARIGPQGPALLTGCVPRATRTEILTALPDKGLVDLLIKEYFDTPDIGTSLIHLPTFMKQYENFWINPSETSIQWIGLLFSILTQAAFFANFAGRDLFKNSLNLAVRDPSEMANMFLQKIVQCLILGDYTEPGPFTVETLVFYFIAEHLQSQDTIFGNWMVFGLTVRAAMRLGLHRDASNSSKISVFQGEMNRRLWSVVAHLDLQTSCQVGLPRMVRDNMYDTQGPRNLADGDFDENTTVLPPARSKDDLTQIGFHNVKHAITDVFGKIVDLANSTASVSYDEVMKLDKTLHETHQATPEDIKARSVDDLKIGSNTTRTRKTGVWITFNKSRCILHRKFFTVSKETGTYPYPYSMKSCVDASMNILQSQIYLHSQTRLGMPLYHRRWIASSLMSHDFLLAAMLICLYMGHCMSIDSLEQRNAQLGIRVKSTREDMLQALRDSHGIWQESSSTSREAMKAAQTLEAILNKVKGTKPTPTTYPPPVVGEKSSPPRSTRNHPMPWLSGVMSKPQSLSWQTPPNFDAKTPTTDLSNFQDVADVNKETLSMDLDWDVWDNQFYNNGVMGQNPPEAWNFDPAAAIPFPDPDNSFMQWEQSGWSADLLPRVNQNPPPP</sequence>
<dbReference type="Proteomes" id="UP000824998">
    <property type="component" value="Unassembled WGS sequence"/>
</dbReference>
<evidence type="ECO:0000256" key="4">
    <source>
        <dbReference type="SAM" id="MobiDB-lite"/>
    </source>
</evidence>
<dbReference type="GO" id="GO:0006351">
    <property type="term" value="P:DNA-templated transcription"/>
    <property type="evidence" value="ECO:0007669"/>
    <property type="project" value="InterPro"/>
</dbReference>
<evidence type="ECO:0000256" key="3">
    <source>
        <dbReference type="ARBA" id="ARBA00023242"/>
    </source>
</evidence>
<comment type="subcellular location">
    <subcellularLocation>
        <location evidence="1">Nucleus</location>
    </subcellularLocation>
</comment>
<feature type="compositionally biased region" description="Low complexity" evidence="4">
    <location>
        <begin position="1"/>
        <end position="15"/>
    </location>
</feature>
<name>A0A9P8C3G4_9HELO</name>
<dbReference type="InterPro" id="IPR001138">
    <property type="entry name" value="Zn2Cys6_DnaBD"/>
</dbReference>
<dbReference type="SUPFAM" id="SSF57701">
    <property type="entry name" value="Zn2/Cys6 DNA-binding domain"/>
    <property type="match status" value="1"/>
</dbReference>
<dbReference type="InterPro" id="IPR050613">
    <property type="entry name" value="Sec_Metabolite_Reg"/>
</dbReference>
<dbReference type="GO" id="GO:0000981">
    <property type="term" value="F:DNA-binding transcription factor activity, RNA polymerase II-specific"/>
    <property type="evidence" value="ECO:0007669"/>
    <property type="project" value="InterPro"/>
</dbReference>
<dbReference type="GO" id="GO:0003677">
    <property type="term" value="F:DNA binding"/>
    <property type="evidence" value="ECO:0007669"/>
    <property type="project" value="InterPro"/>
</dbReference>
<gene>
    <name evidence="6" type="ORF">BJ875DRAFT_485977</name>
</gene>
<feature type="region of interest" description="Disordered" evidence="4">
    <location>
        <begin position="672"/>
        <end position="729"/>
    </location>
</feature>
<organism evidence="6 7">
    <name type="scientific">Amylocarpus encephaloides</name>
    <dbReference type="NCBI Taxonomy" id="45428"/>
    <lineage>
        <taxon>Eukaryota</taxon>
        <taxon>Fungi</taxon>
        <taxon>Dikarya</taxon>
        <taxon>Ascomycota</taxon>
        <taxon>Pezizomycotina</taxon>
        <taxon>Leotiomycetes</taxon>
        <taxon>Helotiales</taxon>
        <taxon>Helotiales incertae sedis</taxon>
        <taxon>Amylocarpus</taxon>
    </lineage>
</organism>
<dbReference type="Pfam" id="PF00172">
    <property type="entry name" value="Zn_clus"/>
    <property type="match status" value="1"/>
</dbReference>
<dbReference type="OrthoDB" id="4934715at2759"/>
<feature type="domain" description="Zn(2)-C6 fungal-type" evidence="5">
    <location>
        <begin position="44"/>
        <end position="75"/>
    </location>
</feature>
<evidence type="ECO:0000256" key="1">
    <source>
        <dbReference type="ARBA" id="ARBA00004123"/>
    </source>
</evidence>
<dbReference type="GO" id="GO:0008270">
    <property type="term" value="F:zinc ion binding"/>
    <property type="evidence" value="ECO:0007669"/>
    <property type="project" value="InterPro"/>
</dbReference>
<dbReference type="CDD" id="cd00067">
    <property type="entry name" value="GAL4"/>
    <property type="match status" value="1"/>
</dbReference>
<evidence type="ECO:0000313" key="7">
    <source>
        <dbReference type="Proteomes" id="UP000824998"/>
    </source>
</evidence>